<evidence type="ECO:0000256" key="7">
    <source>
        <dbReference type="RuleBase" id="RU000394"/>
    </source>
</evidence>
<dbReference type="InterPro" id="IPR027640">
    <property type="entry name" value="Kinesin-like_fam"/>
</dbReference>
<evidence type="ECO:0000256" key="4">
    <source>
        <dbReference type="ARBA" id="ARBA00023054"/>
    </source>
</evidence>
<evidence type="ECO:0000259" key="8">
    <source>
        <dbReference type="PROSITE" id="PS50020"/>
    </source>
</evidence>
<dbReference type="InterPro" id="IPR001202">
    <property type="entry name" value="WW_dom"/>
</dbReference>
<evidence type="ECO:0000259" key="9">
    <source>
        <dbReference type="PROSITE" id="PS50067"/>
    </source>
</evidence>
<dbReference type="GO" id="GO:0008017">
    <property type="term" value="F:microtubule binding"/>
    <property type="evidence" value="ECO:0007669"/>
    <property type="project" value="InterPro"/>
</dbReference>
<proteinExistence type="inferred from homology"/>
<dbReference type="EMBL" id="KI913986">
    <property type="protein sequence ID" value="ETV94348.1"/>
    <property type="molecule type" value="Genomic_DNA"/>
</dbReference>
<dbReference type="PANTHER" id="PTHR47968:SF36">
    <property type="entry name" value="KINESIN HEAVY CHAIN ISOFORM X1"/>
    <property type="match status" value="1"/>
</dbReference>
<accession>A0A024TJX6</accession>
<dbReference type="SMART" id="SM00456">
    <property type="entry name" value="WW"/>
    <property type="match status" value="1"/>
</dbReference>
<protein>
    <recommendedName>
        <fullName evidence="7">Kinesin-like protein</fullName>
    </recommendedName>
</protein>
<dbReference type="GO" id="GO:0005874">
    <property type="term" value="C:microtubule"/>
    <property type="evidence" value="ECO:0007669"/>
    <property type="project" value="UniProtKB-KW"/>
</dbReference>
<dbReference type="InterPro" id="IPR001752">
    <property type="entry name" value="Kinesin_motor_dom"/>
</dbReference>
<dbReference type="GO" id="GO:0003777">
    <property type="term" value="F:microtubule motor activity"/>
    <property type="evidence" value="ECO:0007669"/>
    <property type="project" value="InterPro"/>
</dbReference>
<keyword evidence="2 6" id="KW-0547">Nucleotide-binding</keyword>
<dbReference type="CDD" id="cd00106">
    <property type="entry name" value="KISc"/>
    <property type="match status" value="1"/>
</dbReference>
<evidence type="ECO:0000256" key="2">
    <source>
        <dbReference type="ARBA" id="ARBA00022741"/>
    </source>
</evidence>
<dbReference type="Gene3D" id="2.20.70.10">
    <property type="match status" value="1"/>
</dbReference>
<dbReference type="PROSITE" id="PS50067">
    <property type="entry name" value="KINESIN_MOTOR_2"/>
    <property type="match status" value="1"/>
</dbReference>
<sequence>MPPTRMQVAVRLRPRLTTESHEIEAAVAMSNQRVQLVSTPRAARRPASYKFDHVFTPRDSNQVVFDTYLKPLVRAVLNGTHATVLAYGQTGTGKTFTMLGRDLWGLCAGAATGDPDDGAAMRGGDDPTQRGIMYLVAEALLASRRGPVTCSYLELYNEKVYDLTKATATEAGDDDRVPLDLREDAVHGVFLPDLRVHPVHSVHTLTDILWRGAHTRTSRATTMNERSSRSHTILQLHVESADGTTATMNLVDLAGSEKSKKHAPRHHSQDMKELKYINQSLSTLAQCISALIRRDRIPHHVGSGSSWGALPAAVHVPYRNSKLTRLLQPSLGGGGLCAFIVTLNPCKSSAQETLSTLQFASRAMKVTCEPCAEPRPGGDGVHPPPPRIDDTVVAALRDENQTLRQALAAERLQKRTLLLGFTSLLNADSSSNLVPIETQDEMADHLLAKLSSIERTMQLQLQDVQATKLALSSTAVCGGRESALTENFEPEDPSGTTSGGVESTWEEYIDASTGYKYYHNATTGVTTWTKPRQDVRVPDCTQPLVQQNTLESA</sequence>
<dbReference type="SUPFAM" id="SSF52540">
    <property type="entry name" value="P-loop containing nucleoside triphosphate hydrolases"/>
    <property type="match status" value="1"/>
</dbReference>
<dbReference type="Pfam" id="PF00225">
    <property type="entry name" value="Kinesin"/>
    <property type="match status" value="1"/>
</dbReference>
<evidence type="ECO:0000313" key="10">
    <source>
        <dbReference type="EMBL" id="ETV94348.1"/>
    </source>
</evidence>
<dbReference type="SMART" id="SM00129">
    <property type="entry name" value="KISc"/>
    <property type="match status" value="1"/>
</dbReference>
<dbReference type="InterPro" id="IPR036961">
    <property type="entry name" value="Kinesin_motor_dom_sf"/>
</dbReference>
<evidence type="ECO:0000256" key="1">
    <source>
        <dbReference type="ARBA" id="ARBA00022701"/>
    </source>
</evidence>
<dbReference type="CDD" id="cd00201">
    <property type="entry name" value="WW"/>
    <property type="match status" value="1"/>
</dbReference>
<feature type="binding site" evidence="6">
    <location>
        <begin position="88"/>
        <end position="95"/>
    </location>
    <ligand>
        <name>ATP</name>
        <dbReference type="ChEBI" id="CHEBI:30616"/>
    </ligand>
</feature>
<keyword evidence="1 7" id="KW-0493">Microtubule</keyword>
<dbReference type="OrthoDB" id="3176171at2759"/>
<dbReference type="AlphaFoldDB" id="A0A024TJX6"/>
<keyword evidence="5 6" id="KW-0505">Motor protein</keyword>
<feature type="domain" description="Kinesin motor" evidence="9">
    <location>
        <begin position="5"/>
        <end position="366"/>
    </location>
</feature>
<keyword evidence="4" id="KW-0175">Coiled coil</keyword>
<dbReference type="GO" id="GO:0005524">
    <property type="term" value="F:ATP binding"/>
    <property type="evidence" value="ECO:0007669"/>
    <property type="project" value="UniProtKB-UniRule"/>
</dbReference>
<keyword evidence="3 6" id="KW-0067">ATP-binding</keyword>
<dbReference type="RefSeq" id="XP_008877110.1">
    <property type="nucleotide sequence ID" value="XM_008878888.1"/>
</dbReference>
<dbReference type="eggNOG" id="KOG0244">
    <property type="taxonomic scope" value="Eukaryota"/>
</dbReference>
<gene>
    <name evidence="10" type="ORF">H310_11991</name>
</gene>
<dbReference type="InterPro" id="IPR027417">
    <property type="entry name" value="P-loop_NTPase"/>
</dbReference>
<dbReference type="GO" id="GO:0007018">
    <property type="term" value="P:microtubule-based movement"/>
    <property type="evidence" value="ECO:0007669"/>
    <property type="project" value="InterPro"/>
</dbReference>
<dbReference type="PROSITE" id="PS01159">
    <property type="entry name" value="WW_DOMAIN_1"/>
    <property type="match status" value="1"/>
</dbReference>
<dbReference type="STRING" id="157072.A0A024TJX6"/>
<dbReference type="SUPFAM" id="SSF51045">
    <property type="entry name" value="WW domain"/>
    <property type="match status" value="1"/>
</dbReference>
<evidence type="ECO:0000256" key="5">
    <source>
        <dbReference type="ARBA" id="ARBA00023175"/>
    </source>
</evidence>
<name>A0A024TJX6_9STRA</name>
<dbReference type="VEuPathDB" id="FungiDB:H310_11991"/>
<comment type="similarity">
    <text evidence="6 7">Belongs to the TRAFAC class myosin-kinesin ATPase superfamily. Kinesin family.</text>
</comment>
<evidence type="ECO:0000256" key="3">
    <source>
        <dbReference type="ARBA" id="ARBA00022840"/>
    </source>
</evidence>
<evidence type="ECO:0000256" key="6">
    <source>
        <dbReference type="PROSITE-ProRule" id="PRU00283"/>
    </source>
</evidence>
<dbReference type="PROSITE" id="PS50020">
    <property type="entry name" value="WW_DOMAIN_2"/>
    <property type="match status" value="1"/>
</dbReference>
<dbReference type="PANTHER" id="PTHR47968">
    <property type="entry name" value="CENTROMERE PROTEIN E"/>
    <property type="match status" value="1"/>
</dbReference>
<dbReference type="InterPro" id="IPR019821">
    <property type="entry name" value="Kinesin_motor_CS"/>
</dbReference>
<dbReference type="Pfam" id="PF00397">
    <property type="entry name" value="WW"/>
    <property type="match status" value="1"/>
</dbReference>
<dbReference type="GeneID" id="20089041"/>
<organism evidence="10">
    <name type="scientific">Aphanomyces invadans</name>
    <dbReference type="NCBI Taxonomy" id="157072"/>
    <lineage>
        <taxon>Eukaryota</taxon>
        <taxon>Sar</taxon>
        <taxon>Stramenopiles</taxon>
        <taxon>Oomycota</taxon>
        <taxon>Saprolegniomycetes</taxon>
        <taxon>Saprolegniales</taxon>
        <taxon>Verrucalvaceae</taxon>
        <taxon>Aphanomyces</taxon>
    </lineage>
</organism>
<dbReference type="Gene3D" id="3.40.850.10">
    <property type="entry name" value="Kinesin motor domain"/>
    <property type="match status" value="1"/>
</dbReference>
<dbReference type="PROSITE" id="PS00411">
    <property type="entry name" value="KINESIN_MOTOR_1"/>
    <property type="match status" value="1"/>
</dbReference>
<dbReference type="PRINTS" id="PR00380">
    <property type="entry name" value="KINESINHEAVY"/>
</dbReference>
<reference evidence="10" key="1">
    <citation type="submission" date="2013-12" db="EMBL/GenBank/DDBJ databases">
        <title>The Genome Sequence of Aphanomyces invadans NJM9701.</title>
        <authorList>
            <consortium name="The Broad Institute Genomics Platform"/>
            <person name="Russ C."/>
            <person name="Tyler B."/>
            <person name="van West P."/>
            <person name="Dieguez-Uribeondo J."/>
            <person name="Young S.K."/>
            <person name="Zeng Q."/>
            <person name="Gargeya S."/>
            <person name="Fitzgerald M."/>
            <person name="Abouelleil A."/>
            <person name="Alvarado L."/>
            <person name="Chapman S.B."/>
            <person name="Gainer-Dewar J."/>
            <person name="Goldberg J."/>
            <person name="Griggs A."/>
            <person name="Gujja S."/>
            <person name="Hansen M."/>
            <person name="Howarth C."/>
            <person name="Imamovic A."/>
            <person name="Ireland A."/>
            <person name="Larimer J."/>
            <person name="McCowan C."/>
            <person name="Murphy C."/>
            <person name="Pearson M."/>
            <person name="Poon T.W."/>
            <person name="Priest M."/>
            <person name="Roberts A."/>
            <person name="Saif S."/>
            <person name="Shea T."/>
            <person name="Sykes S."/>
            <person name="Wortman J."/>
            <person name="Nusbaum C."/>
            <person name="Birren B."/>
        </authorList>
    </citation>
    <scope>NUCLEOTIDE SEQUENCE [LARGE SCALE GENOMIC DNA]</scope>
    <source>
        <strain evidence="10">NJM9701</strain>
    </source>
</reference>
<dbReference type="InterPro" id="IPR036020">
    <property type="entry name" value="WW_dom_sf"/>
</dbReference>
<feature type="domain" description="WW" evidence="8">
    <location>
        <begin position="499"/>
        <end position="533"/>
    </location>
</feature>